<dbReference type="Proteomes" id="UP000790787">
    <property type="component" value="Chromosome 4"/>
</dbReference>
<evidence type="ECO:0000313" key="1">
    <source>
        <dbReference type="Proteomes" id="UP000790787"/>
    </source>
</evidence>
<dbReference type="RefSeq" id="XP_075106875.1">
    <property type="nucleotide sequence ID" value="XM_075250774.1"/>
</dbReference>
<sequence>MANTAWVAKHFKDKIIKQPNIKIRKLQDLIRIKYGVYVGKSIYARAKHQVMGNYLGDYKLEFARVYDYADMLRSTNPGNTVVLKTSKEIIPSKEVFVGIYICLHACKVGWLVGCRNVIGFDGAFLKEVCRGELLSCIGKYGNNQVYLVAWAVVENETKNTRSWFFRCLMHDLQLIESQGEGLTIIFDMQKRLVQSVAELMPNADHRICAIHIWSN</sequence>
<organism evidence="1 2">
    <name type="scientific">Nicotiana tabacum</name>
    <name type="common">Common tobacco</name>
    <dbReference type="NCBI Taxonomy" id="4097"/>
    <lineage>
        <taxon>Eukaryota</taxon>
        <taxon>Viridiplantae</taxon>
        <taxon>Streptophyta</taxon>
        <taxon>Embryophyta</taxon>
        <taxon>Tracheophyta</taxon>
        <taxon>Spermatophyta</taxon>
        <taxon>Magnoliopsida</taxon>
        <taxon>eudicotyledons</taxon>
        <taxon>Gunneridae</taxon>
        <taxon>Pentapetalae</taxon>
        <taxon>asterids</taxon>
        <taxon>lamiids</taxon>
        <taxon>Solanales</taxon>
        <taxon>Solanaceae</taxon>
        <taxon>Nicotianoideae</taxon>
        <taxon>Nicotianeae</taxon>
        <taxon>Nicotiana</taxon>
    </lineage>
</organism>
<reference evidence="2" key="2">
    <citation type="submission" date="2025-08" db="UniProtKB">
        <authorList>
            <consortium name="RefSeq"/>
        </authorList>
    </citation>
    <scope>IDENTIFICATION</scope>
    <source>
        <tissue evidence="2">Leaf</tissue>
    </source>
</reference>
<accession>A0AC58UBN6</accession>
<reference evidence="1" key="1">
    <citation type="journal article" date="2014" name="Nat. Commun.">
        <title>The tobacco genome sequence and its comparison with those of tomato and potato.</title>
        <authorList>
            <person name="Sierro N."/>
            <person name="Battey J.N."/>
            <person name="Ouadi S."/>
            <person name="Bakaher N."/>
            <person name="Bovet L."/>
            <person name="Willig A."/>
            <person name="Goepfert S."/>
            <person name="Peitsch M.C."/>
            <person name="Ivanov N.V."/>
        </authorList>
    </citation>
    <scope>NUCLEOTIDE SEQUENCE [LARGE SCALE GENOMIC DNA]</scope>
</reference>
<name>A0AC58UBN6_TOBAC</name>
<protein>
    <submittedName>
        <fullName evidence="2">Uncharacterized protein LOC142179886</fullName>
    </submittedName>
</protein>
<proteinExistence type="predicted"/>
<keyword evidence="1" id="KW-1185">Reference proteome</keyword>
<gene>
    <name evidence="2" type="primary">LOC142179886</name>
</gene>
<evidence type="ECO:0000313" key="2">
    <source>
        <dbReference type="RefSeq" id="XP_075106875.1"/>
    </source>
</evidence>